<evidence type="ECO:0000256" key="6">
    <source>
        <dbReference type="SAM" id="MobiDB-lite"/>
    </source>
</evidence>
<dbReference type="GO" id="GO:0016020">
    <property type="term" value="C:membrane"/>
    <property type="evidence" value="ECO:0007669"/>
    <property type="project" value="UniProtKB-SubCell"/>
</dbReference>
<dbReference type="GeneID" id="89939912"/>
<dbReference type="RefSeq" id="XP_064667307.1">
    <property type="nucleotide sequence ID" value="XM_064815787.1"/>
</dbReference>
<dbReference type="Pfam" id="PF01679">
    <property type="entry name" value="Pmp3"/>
    <property type="match status" value="1"/>
</dbReference>
<sequence length="62" mass="6370">MSETNHPPTTTTAIIDQGSQPTSNPGTTILILIAVLLPPLAVSFKRGCSGTLAVNILLTLIG</sequence>
<dbReference type="InterPro" id="IPR000612">
    <property type="entry name" value="PMP3"/>
</dbReference>
<dbReference type="AlphaFoldDB" id="A0AAN6TAD7"/>
<reference evidence="8" key="2">
    <citation type="submission" date="2023-05" db="EMBL/GenBank/DDBJ databases">
        <authorList>
            <consortium name="Lawrence Berkeley National Laboratory"/>
            <person name="Steindorff A."/>
            <person name="Hensen N."/>
            <person name="Bonometti L."/>
            <person name="Westerberg I."/>
            <person name="Brannstrom I.O."/>
            <person name="Guillou S."/>
            <person name="Cros-Aarteil S."/>
            <person name="Calhoun S."/>
            <person name="Haridas S."/>
            <person name="Kuo A."/>
            <person name="Mondo S."/>
            <person name="Pangilinan J."/>
            <person name="Riley R."/>
            <person name="Labutti K."/>
            <person name="Andreopoulos B."/>
            <person name="Lipzen A."/>
            <person name="Chen C."/>
            <person name="Yanf M."/>
            <person name="Daum C."/>
            <person name="Ng V."/>
            <person name="Clum A."/>
            <person name="Ohm R."/>
            <person name="Martin F."/>
            <person name="Silar P."/>
            <person name="Natvig D."/>
            <person name="Lalanne C."/>
            <person name="Gautier V."/>
            <person name="Ament-Velasquez S.L."/>
            <person name="Kruys A."/>
            <person name="Hutchinson M.I."/>
            <person name="Powell A.J."/>
            <person name="Barry K."/>
            <person name="Miller A.N."/>
            <person name="Grigoriev I.V."/>
            <person name="Debuchy R."/>
            <person name="Gladieux P."/>
            <person name="Thoren M.H."/>
            <person name="Johannesson H."/>
        </authorList>
    </citation>
    <scope>NUCLEOTIDE SEQUENCE</scope>
    <source>
        <strain evidence="8">CBS 508.74</strain>
    </source>
</reference>
<dbReference type="EMBL" id="MU853354">
    <property type="protein sequence ID" value="KAK4109737.1"/>
    <property type="molecule type" value="Genomic_DNA"/>
</dbReference>
<comment type="caution">
    <text evidence="8">The sequence shown here is derived from an EMBL/GenBank/DDBJ whole genome shotgun (WGS) entry which is preliminary data.</text>
</comment>
<protein>
    <recommendedName>
        <fullName evidence="10">Plasma membrane proteolipid 3</fullName>
    </recommendedName>
</protein>
<feature type="region of interest" description="Disordered" evidence="6">
    <location>
        <begin position="1"/>
        <end position="23"/>
    </location>
</feature>
<keyword evidence="9" id="KW-1185">Reference proteome</keyword>
<evidence type="ECO:0000256" key="1">
    <source>
        <dbReference type="ARBA" id="ARBA00004370"/>
    </source>
</evidence>
<evidence type="ECO:0000256" key="2">
    <source>
        <dbReference type="ARBA" id="ARBA00009530"/>
    </source>
</evidence>
<keyword evidence="5 7" id="KW-0472">Membrane</keyword>
<evidence type="ECO:0000256" key="4">
    <source>
        <dbReference type="ARBA" id="ARBA00022989"/>
    </source>
</evidence>
<evidence type="ECO:0000313" key="8">
    <source>
        <dbReference type="EMBL" id="KAK4109737.1"/>
    </source>
</evidence>
<dbReference type="PROSITE" id="PS01309">
    <property type="entry name" value="UPF0057"/>
    <property type="match status" value="1"/>
</dbReference>
<accession>A0AAN6TAD7</accession>
<gene>
    <name evidence="8" type="ORF">N656DRAFT_782580</name>
</gene>
<evidence type="ECO:0000256" key="3">
    <source>
        <dbReference type="ARBA" id="ARBA00022692"/>
    </source>
</evidence>
<comment type="subcellular location">
    <subcellularLocation>
        <location evidence="1">Membrane</location>
    </subcellularLocation>
</comment>
<proteinExistence type="inferred from homology"/>
<comment type="similarity">
    <text evidence="2">Belongs to the UPF0057 (PMP3) family.</text>
</comment>
<reference evidence="8" key="1">
    <citation type="journal article" date="2023" name="Mol. Phylogenet. Evol.">
        <title>Genome-scale phylogeny and comparative genomics of the fungal order Sordariales.</title>
        <authorList>
            <person name="Hensen N."/>
            <person name="Bonometti L."/>
            <person name="Westerberg I."/>
            <person name="Brannstrom I.O."/>
            <person name="Guillou S."/>
            <person name="Cros-Aarteil S."/>
            <person name="Calhoun S."/>
            <person name="Haridas S."/>
            <person name="Kuo A."/>
            <person name="Mondo S."/>
            <person name="Pangilinan J."/>
            <person name="Riley R."/>
            <person name="LaButti K."/>
            <person name="Andreopoulos B."/>
            <person name="Lipzen A."/>
            <person name="Chen C."/>
            <person name="Yan M."/>
            <person name="Daum C."/>
            <person name="Ng V."/>
            <person name="Clum A."/>
            <person name="Steindorff A."/>
            <person name="Ohm R.A."/>
            <person name="Martin F."/>
            <person name="Silar P."/>
            <person name="Natvig D.O."/>
            <person name="Lalanne C."/>
            <person name="Gautier V."/>
            <person name="Ament-Velasquez S.L."/>
            <person name="Kruys A."/>
            <person name="Hutchinson M.I."/>
            <person name="Powell A.J."/>
            <person name="Barry K."/>
            <person name="Miller A.N."/>
            <person name="Grigoriev I.V."/>
            <person name="Debuchy R."/>
            <person name="Gladieux P."/>
            <person name="Hiltunen Thoren M."/>
            <person name="Johannesson H."/>
        </authorList>
    </citation>
    <scope>NUCLEOTIDE SEQUENCE</scope>
    <source>
        <strain evidence="8">CBS 508.74</strain>
    </source>
</reference>
<evidence type="ECO:0000256" key="5">
    <source>
        <dbReference type="ARBA" id="ARBA00023136"/>
    </source>
</evidence>
<evidence type="ECO:0000313" key="9">
    <source>
        <dbReference type="Proteomes" id="UP001302812"/>
    </source>
</evidence>
<feature type="transmembrane region" description="Helical" evidence="7">
    <location>
        <begin position="26"/>
        <end position="44"/>
    </location>
</feature>
<keyword evidence="3 7" id="KW-0812">Transmembrane</keyword>
<evidence type="ECO:0008006" key="10">
    <source>
        <dbReference type="Google" id="ProtNLM"/>
    </source>
</evidence>
<name>A0AAN6TAD7_9PEZI</name>
<evidence type="ECO:0000256" key="7">
    <source>
        <dbReference type="SAM" id="Phobius"/>
    </source>
</evidence>
<organism evidence="8 9">
    <name type="scientific">Canariomyces notabilis</name>
    <dbReference type="NCBI Taxonomy" id="2074819"/>
    <lineage>
        <taxon>Eukaryota</taxon>
        <taxon>Fungi</taxon>
        <taxon>Dikarya</taxon>
        <taxon>Ascomycota</taxon>
        <taxon>Pezizomycotina</taxon>
        <taxon>Sordariomycetes</taxon>
        <taxon>Sordariomycetidae</taxon>
        <taxon>Sordariales</taxon>
        <taxon>Chaetomiaceae</taxon>
        <taxon>Canariomyces</taxon>
    </lineage>
</organism>
<dbReference type="Proteomes" id="UP001302812">
    <property type="component" value="Unassembled WGS sequence"/>
</dbReference>
<keyword evidence="4 7" id="KW-1133">Transmembrane helix</keyword>